<comment type="caution">
    <text evidence="2">The sequence shown here is derived from an EMBL/GenBank/DDBJ whole genome shotgun (WGS) entry which is preliminary data.</text>
</comment>
<organism evidence="2 3">
    <name type="scientific">Sporothrix schenckii 1099-18</name>
    <dbReference type="NCBI Taxonomy" id="1397361"/>
    <lineage>
        <taxon>Eukaryota</taxon>
        <taxon>Fungi</taxon>
        <taxon>Dikarya</taxon>
        <taxon>Ascomycota</taxon>
        <taxon>Pezizomycotina</taxon>
        <taxon>Sordariomycetes</taxon>
        <taxon>Sordariomycetidae</taxon>
        <taxon>Ophiostomatales</taxon>
        <taxon>Ophiostomataceae</taxon>
        <taxon>Sporothrix</taxon>
    </lineage>
</organism>
<dbReference type="Proteomes" id="UP000033710">
    <property type="component" value="Unassembled WGS sequence"/>
</dbReference>
<reference evidence="2 3" key="2">
    <citation type="journal article" date="2015" name="Eukaryot. Cell">
        <title>Asexual propagation of a virulent clone complex in a human and feline outbreak of sporotrichosis.</title>
        <authorList>
            <person name="Teixeira Mde M."/>
            <person name="Rodrigues A.M."/>
            <person name="Tsui C.K."/>
            <person name="de Almeida L.G."/>
            <person name="Van Diepeningen A.D."/>
            <person name="van den Ende B.G."/>
            <person name="Fernandes G.F."/>
            <person name="Kano R."/>
            <person name="Hamelin R.C."/>
            <person name="Lopes-Bezerra L.M."/>
            <person name="Vasconcelos A.T."/>
            <person name="de Hoog S."/>
            <person name="de Camargo Z.P."/>
            <person name="Felipe M.S."/>
        </authorList>
    </citation>
    <scope>NUCLEOTIDE SEQUENCE [LARGE SCALE GENOMIC DNA]</scope>
    <source>
        <strain evidence="2 3">1099-18</strain>
    </source>
</reference>
<dbReference type="VEuPathDB" id="FungiDB:SPSK_02013"/>
<evidence type="ECO:0000256" key="1">
    <source>
        <dbReference type="SAM" id="MobiDB-lite"/>
    </source>
</evidence>
<dbReference type="GeneID" id="27664188"/>
<evidence type="ECO:0000313" key="3">
    <source>
        <dbReference type="Proteomes" id="UP000033710"/>
    </source>
</evidence>
<dbReference type="RefSeq" id="XP_016589945.1">
    <property type="nucleotide sequence ID" value="XM_016728911.1"/>
</dbReference>
<feature type="region of interest" description="Disordered" evidence="1">
    <location>
        <begin position="60"/>
        <end position="103"/>
    </location>
</feature>
<feature type="region of interest" description="Disordered" evidence="1">
    <location>
        <begin position="138"/>
        <end position="165"/>
    </location>
</feature>
<name>A0A0F2MDV3_SPOSC</name>
<protein>
    <submittedName>
        <fullName evidence="2">Uncharacterized protein</fullName>
    </submittedName>
</protein>
<dbReference type="AlphaFoldDB" id="A0A0F2MDV3"/>
<feature type="compositionally biased region" description="Polar residues" evidence="1">
    <location>
        <begin position="61"/>
        <end position="70"/>
    </location>
</feature>
<sequence>MSNTSFHDKPALYSFLITVSIDSASVHGALLQYPNLLLVPSPLTHPLTTPTSRVARLCRPSASQSRISNSTTAATAATTDPGSAWRAGASDNRQSRNQRPWGDIHEPRVFHALLLGQRSNGNRMQRNVLRMRTALQTTNEPPLHEAPLSGTDEVSTHTPHLVSML</sequence>
<dbReference type="EMBL" id="AXCR01000005">
    <property type="protein sequence ID" value="KJR87269.1"/>
    <property type="molecule type" value="Genomic_DNA"/>
</dbReference>
<evidence type="ECO:0000313" key="2">
    <source>
        <dbReference type="EMBL" id="KJR87269.1"/>
    </source>
</evidence>
<gene>
    <name evidence="2" type="ORF">SPSK_02013</name>
</gene>
<accession>A0A0F2MDV3</accession>
<reference evidence="2 3" key="1">
    <citation type="journal article" date="2014" name="BMC Genomics">
        <title>Comparative genomics of the major fungal agents of human and animal Sporotrichosis: Sporothrix schenckii and Sporothrix brasiliensis.</title>
        <authorList>
            <person name="Teixeira M.M."/>
            <person name="de Almeida L.G."/>
            <person name="Kubitschek-Barreira P."/>
            <person name="Alves F.L."/>
            <person name="Kioshima E.S."/>
            <person name="Abadio A.K."/>
            <person name="Fernandes L."/>
            <person name="Derengowski L.S."/>
            <person name="Ferreira K.S."/>
            <person name="Souza R.C."/>
            <person name="Ruiz J.C."/>
            <person name="de Andrade N.C."/>
            <person name="Paes H.C."/>
            <person name="Nicola A.M."/>
            <person name="Albuquerque P."/>
            <person name="Gerber A.L."/>
            <person name="Martins V.P."/>
            <person name="Peconick L.D."/>
            <person name="Neto A.V."/>
            <person name="Chaucanez C.B."/>
            <person name="Silva P.A."/>
            <person name="Cunha O.L."/>
            <person name="de Oliveira F.F."/>
            <person name="dos Santos T.C."/>
            <person name="Barros A.L."/>
            <person name="Soares M.A."/>
            <person name="de Oliveira L.M."/>
            <person name="Marini M.M."/>
            <person name="Villalobos-Duno H."/>
            <person name="Cunha M.M."/>
            <person name="de Hoog S."/>
            <person name="da Silveira J.F."/>
            <person name="Henrissat B."/>
            <person name="Nino-Vega G.A."/>
            <person name="Cisalpino P.S."/>
            <person name="Mora-Montes H.M."/>
            <person name="Almeida S.R."/>
            <person name="Stajich J.E."/>
            <person name="Lopes-Bezerra L.M."/>
            <person name="Vasconcelos A.T."/>
            <person name="Felipe M.S."/>
        </authorList>
    </citation>
    <scope>NUCLEOTIDE SEQUENCE [LARGE SCALE GENOMIC DNA]</scope>
    <source>
        <strain evidence="2 3">1099-18</strain>
    </source>
</reference>
<proteinExistence type="predicted"/>
<dbReference type="KEGG" id="ssck:SPSK_02013"/>